<evidence type="ECO:0000313" key="3">
    <source>
        <dbReference type="EMBL" id="SNC67719.1"/>
    </source>
</evidence>
<evidence type="ECO:0000256" key="1">
    <source>
        <dbReference type="ARBA" id="ARBA00022679"/>
    </source>
</evidence>
<dbReference type="Proteomes" id="UP000198131">
    <property type="component" value="Unassembled WGS sequence"/>
</dbReference>
<reference evidence="4" key="1">
    <citation type="submission" date="2017-06" db="EMBL/GenBank/DDBJ databases">
        <authorList>
            <person name="Varghese N."/>
            <person name="Submissions S."/>
        </authorList>
    </citation>
    <scope>NUCLEOTIDE SEQUENCE [LARGE SCALE GENOMIC DNA]</scope>
    <source>
        <strain evidence="4">DSM 11116</strain>
    </source>
</reference>
<sequence length="395" mass="44253">MPISRPYRIAFLTSTDPHSRRSWSGLHYMISQSLGAHVGEVDYLGPVSLRFLFALGDRVNKLVGKIANGRRYQYSISVLTSLLYAGVFARKLKKGKYDLIFAPAGYTEFAFLETELPIVYCCDSTITQLIDYYPGLSSLLPISKRELAYIEQRAITRADLLIYSSQWAANSAINDFRAPASKVEVVPFGANFPVVLPRQEVLARPRTPQCKLLFVGVEWNRKGGEIAFNTLVELNKRGVDAHLTICGCVPPAGFTHEKLMVIPFLDKNKESEMQRMVQLYKEADFFLLPTRAECAAIAFCEASSFGVPSFTTDTGGIADFVEEGINGYRLSLQATGADFAQAIQAVFENPVLYQQLRVSSRNLYEEKLNWQQWGKTVRLLLEKHLPLAGAPTQKR</sequence>
<dbReference type="Gene3D" id="3.40.50.2000">
    <property type="entry name" value="Glycogen Phosphorylase B"/>
    <property type="match status" value="2"/>
</dbReference>
<dbReference type="EMBL" id="FYEW01000001">
    <property type="protein sequence ID" value="SNC67719.1"/>
    <property type="molecule type" value="Genomic_DNA"/>
</dbReference>
<dbReference type="CDD" id="cd03801">
    <property type="entry name" value="GT4_PimA-like"/>
    <property type="match status" value="1"/>
</dbReference>
<keyword evidence="4" id="KW-1185">Reference proteome</keyword>
<dbReference type="Pfam" id="PF13692">
    <property type="entry name" value="Glyco_trans_1_4"/>
    <property type="match status" value="1"/>
</dbReference>
<gene>
    <name evidence="3" type="ORF">SAMN06265337_2047</name>
</gene>
<protein>
    <submittedName>
        <fullName evidence="3">Glycosyltransferase involved in cell wall bisynthesis</fullName>
    </submittedName>
</protein>
<organism evidence="3 4">
    <name type="scientific">Hymenobacter gelipurpurascens</name>
    <dbReference type="NCBI Taxonomy" id="89968"/>
    <lineage>
        <taxon>Bacteria</taxon>
        <taxon>Pseudomonadati</taxon>
        <taxon>Bacteroidota</taxon>
        <taxon>Cytophagia</taxon>
        <taxon>Cytophagales</taxon>
        <taxon>Hymenobacteraceae</taxon>
        <taxon>Hymenobacter</taxon>
    </lineage>
</organism>
<dbReference type="GO" id="GO:0016757">
    <property type="term" value="F:glycosyltransferase activity"/>
    <property type="evidence" value="ECO:0007669"/>
    <property type="project" value="TreeGrafter"/>
</dbReference>
<proteinExistence type="predicted"/>
<keyword evidence="1 3" id="KW-0808">Transferase</keyword>
<dbReference type="Pfam" id="PF13439">
    <property type="entry name" value="Glyco_transf_4"/>
    <property type="match status" value="1"/>
</dbReference>
<dbReference type="SUPFAM" id="SSF53756">
    <property type="entry name" value="UDP-Glycosyltransferase/glycogen phosphorylase"/>
    <property type="match status" value="1"/>
</dbReference>
<accession>A0A212TNW7</accession>
<dbReference type="PANTHER" id="PTHR46401">
    <property type="entry name" value="GLYCOSYLTRANSFERASE WBBK-RELATED"/>
    <property type="match status" value="1"/>
</dbReference>
<dbReference type="AlphaFoldDB" id="A0A212TNW7"/>
<dbReference type="OrthoDB" id="7560678at2"/>
<evidence type="ECO:0000313" key="4">
    <source>
        <dbReference type="Proteomes" id="UP000198131"/>
    </source>
</evidence>
<dbReference type="PANTHER" id="PTHR46401:SF2">
    <property type="entry name" value="GLYCOSYLTRANSFERASE WBBK-RELATED"/>
    <property type="match status" value="1"/>
</dbReference>
<dbReference type="GO" id="GO:0009103">
    <property type="term" value="P:lipopolysaccharide biosynthetic process"/>
    <property type="evidence" value="ECO:0007669"/>
    <property type="project" value="TreeGrafter"/>
</dbReference>
<dbReference type="InterPro" id="IPR028098">
    <property type="entry name" value="Glyco_trans_4-like_N"/>
</dbReference>
<name>A0A212TNW7_9BACT</name>
<feature type="domain" description="Glycosyltransferase subfamily 4-like N-terminal" evidence="2">
    <location>
        <begin position="81"/>
        <end position="189"/>
    </location>
</feature>
<evidence type="ECO:0000259" key="2">
    <source>
        <dbReference type="Pfam" id="PF13439"/>
    </source>
</evidence>